<name>A0A498KGI6_MALDO</name>
<dbReference type="Proteomes" id="UP000290289">
    <property type="component" value="Chromosome 2"/>
</dbReference>
<accession>A0A498KGI6</accession>
<sequence length="126" mass="14483">MLDFVRLDFLPLRFVGVFSILLDLWHGVSPYHHQWKIRVCGGDFRRISSWIAKIKEEAQATGQETWLEFSTGDKDLDARVSQSPPVDSISFFEQTILATLNGRGWAKPHNGLAIIWFKFAFGENRT</sequence>
<evidence type="ECO:0000313" key="1">
    <source>
        <dbReference type="EMBL" id="RXI06486.1"/>
    </source>
</evidence>
<reference evidence="1" key="1">
    <citation type="submission" date="2018-10" db="EMBL/GenBank/DDBJ databases">
        <title>A high-quality apple genome assembly.</title>
        <authorList>
            <person name="Hu J."/>
        </authorList>
    </citation>
    <scope>NUCLEOTIDE SEQUENCE [LARGE SCALE GENOMIC DNA]</scope>
    <source>
        <tissue evidence="1">Young leaf</tissue>
    </source>
</reference>
<gene>
    <name evidence="1" type="ORF">DVH24_018528</name>
</gene>
<keyword evidence="2" id="KW-1185">Reference proteome</keyword>
<dbReference type="EMBL" id="RDQH01000328">
    <property type="protein sequence ID" value="RXI06486.1"/>
    <property type="molecule type" value="Genomic_DNA"/>
</dbReference>
<evidence type="ECO:0000313" key="2">
    <source>
        <dbReference type="Proteomes" id="UP000290289"/>
    </source>
</evidence>
<protein>
    <submittedName>
        <fullName evidence="1">Uncharacterized protein</fullName>
    </submittedName>
</protein>
<proteinExistence type="predicted"/>
<dbReference type="AlphaFoldDB" id="A0A498KGI6"/>
<comment type="caution">
    <text evidence="1">The sequence shown here is derived from an EMBL/GenBank/DDBJ whole genome shotgun (WGS) entry which is preliminary data.</text>
</comment>
<organism evidence="1 2">
    <name type="scientific">Malus domestica</name>
    <name type="common">Apple</name>
    <name type="synonym">Pyrus malus</name>
    <dbReference type="NCBI Taxonomy" id="3750"/>
    <lineage>
        <taxon>Eukaryota</taxon>
        <taxon>Viridiplantae</taxon>
        <taxon>Streptophyta</taxon>
        <taxon>Embryophyta</taxon>
        <taxon>Tracheophyta</taxon>
        <taxon>Spermatophyta</taxon>
        <taxon>Magnoliopsida</taxon>
        <taxon>eudicotyledons</taxon>
        <taxon>Gunneridae</taxon>
        <taxon>Pentapetalae</taxon>
        <taxon>rosids</taxon>
        <taxon>fabids</taxon>
        <taxon>Rosales</taxon>
        <taxon>Rosaceae</taxon>
        <taxon>Amygdaloideae</taxon>
        <taxon>Maleae</taxon>
        <taxon>Malus</taxon>
    </lineage>
</organism>